<protein>
    <submittedName>
        <fullName evidence="1">Uncharacterized protein</fullName>
    </submittedName>
</protein>
<gene>
    <name evidence="1" type="ORF">LCGC14_1451880</name>
</gene>
<dbReference type="AlphaFoldDB" id="A0A0F9MJH3"/>
<comment type="caution">
    <text evidence="1">The sequence shown here is derived from an EMBL/GenBank/DDBJ whole genome shotgun (WGS) entry which is preliminary data.</text>
</comment>
<sequence>MTWEKTVMSDKKILKIYKDHNWLI</sequence>
<feature type="non-terminal residue" evidence="1">
    <location>
        <position position="24"/>
    </location>
</feature>
<reference evidence="1" key="1">
    <citation type="journal article" date="2015" name="Nature">
        <title>Complex archaea that bridge the gap between prokaryotes and eukaryotes.</title>
        <authorList>
            <person name="Spang A."/>
            <person name="Saw J.H."/>
            <person name="Jorgensen S.L."/>
            <person name="Zaremba-Niedzwiedzka K."/>
            <person name="Martijn J."/>
            <person name="Lind A.E."/>
            <person name="van Eijk R."/>
            <person name="Schleper C."/>
            <person name="Guy L."/>
            <person name="Ettema T.J."/>
        </authorList>
    </citation>
    <scope>NUCLEOTIDE SEQUENCE</scope>
</reference>
<organism evidence="1">
    <name type="scientific">marine sediment metagenome</name>
    <dbReference type="NCBI Taxonomy" id="412755"/>
    <lineage>
        <taxon>unclassified sequences</taxon>
        <taxon>metagenomes</taxon>
        <taxon>ecological metagenomes</taxon>
    </lineage>
</organism>
<dbReference type="EMBL" id="LAZR01010006">
    <property type="protein sequence ID" value="KKM69342.1"/>
    <property type="molecule type" value="Genomic_DNA"/>
</dbReference>
<accession>A0A0F9MJH3</accession>
<proteinExistence type="predicted"/>
<name>A0A0F9MJH3_9ZZZZ</name>
<evidence type="ECO:0000313" key="1">
    <source>
        <dbReference type="EMBL" id="KKM69342.1"/>
    </source>
</evidence>